<dbReference type="InterPro" id="IPR023093">
    <property type="entry name" value="ScpA-like_C"/>
</dbReference>
<proteinExistence type="predicted"/>
<feature type="region of interest" description="Disordered" evidence="1">
    <location>
        <begin position="139"/>
        <end position="194"/>
    </location>
</feature>
<reference evidence="3" key="1">
    <citation type="submission" date="2021-02" db="EMBL/GenBank/DDBJ databases">
        <authorList>
            <person name="Dougan E. K."/>
            <person name="Rhodes N."/>
            <person name="Thang M."/>
            <person name="Chan C."/>
        </authorList>
    </citation>
    <scope>NUCLEOTIDE SEQUENCE</scope>
</reference>
<sequence>VLPLPFIPLMSPLHDFEGGADIDEPASVPVGDEQGALAPGSEAPLAKRRRKVFFVADEMTEIPNDTYRGYVDDRTGITRKSVLDYTMMLPHYSQQLPLFTTTFTDMCPSLCEGIVNGSEVSEKRRRLAQETEFAGRHQALRQAGGAPSDWALPEPPQPAADGGVPMSSPFSPLLTPIDPSKAGLRSPEVPPPGAPKTPMAPPLLTEQMLLENAPSSLNSVVTGSMDDEDQSGNAAARVGYSGRTEKMHRYLAKEFKDTDEQALSYENLCRLQASGRRELIAGCFFELLVLKTNGVIGIEQDKPLSDIRISKASQWAK</sequence>
<accession>A0A813F6B3</accession>
<comment type="caution">
    <text evidence="3">The sequence shown here is derived from an EMBL/GenBank/DDBJ whole genome shotgun (WGS) entry which is preliminary data.</text>
</comment>
<dbReference type="EMBL" id="CAJNNV010024243">
    <property type="protein sequence ID" value="CAE8609126.1"/>
    <property type="molecule type" value="Genomic_DNA"/>
</dbReference>
<protein>
    <recommendedName>
        <fullName evidence="2">Rad21/Rec8-like protein C-terminal eukaryotic domain-containing protein</fullName>
    </recommendedName>
</protein>
<dbReference type="Proteomes" id="UP000654075">
    <property type="component" value="Unassembled WGS sequence"/>
</dbReference>
<organism evidence="3 4">
    <name type="scientific">Polarella glacialis</name>
    <name type="common">Dinoflagellate</name>
    <dbReference type="NCBI Taxonomy" id="89957"/>
    <lineage>
        <taxon>Eukaryota</taxon>
        <taxon>Sar</taxon>
        <taxon>Alveolata</taxon>
        <taxon>Dinophyceae</taxon>
        <taxon>Suessiales</taxon>
        <taxon>Suessiaceae</taxon>
        <taxon>Polarella</taxon>
    </lineage>
</organism>
<gene>
    <name evidence="3" type="ORF">PGLA1383_LOCUS26953</name>
</gene>
<dbReference type="AlphaFoldDB" id="A0A813F6B3"/>
<feature type="region of interest" description="Disordered" evidence="1">
    <location>
        <begin position="21"/>
        <end position="42"/>
    </location>
</feature>
<evidence type="ECO:0000313" key="4">
    <source>
        <dbReference type="Proteomes" id="UP000654075"/>
    </source>
</evidence>
<dbReference type="InterPro" id="IPR006909">
    <property type="entry name" value="Rad21/Rec8_C_eu"/>
</dbReference>
<dbReference type="SUPFAM" id="SSF46785">
    <property type="entry name" value="Winged helix' DNA-binding domain"/>
    <property type="match status" value="1"/>
</dbReference>
<evidence type="ECO:0000313" key="3">
    <source>
        <dbReference type="EMBL" id="CAE8609126.1"/>
    </source>
</evidence>
<dbReference type="OrthoDB" id="10071381at2759"/>
<dbReference type="GO" id="GO:0003682">
    <property type="term" value="F:chromatin binding"/>
    <property type="evidence" value="ECO:0007669"/>
    <property type="project" value="TreeGrafter"/>
</dbReference>
<evidence type="ECO:0000256" key="1">
    <source>
        <dbReference type="SAM" id="MobiDB-lite"/>
    </source>
</evidence>
<dbReference type="GO" id="GO:0008278">
    <property type="term" value="C:cohesin complex"/>
    <property type="evidence" value="ECO:0007669"/>
    <property type="project" value="InterPro"/>
</dbReference>
<dbReference type="InterPro" id="IPR039781">
    <property type="entry name" value="Rad21/Rec8-like"/>
</dbReference>
<keyword evidence="4" id="KW-1185">Reference proteome</keyword>
<dbReference type="PANTHER" id="PTHR12585:SF69">
    <property type="entry name" value="FI11703P"/>
    <property type="match status" value="1"/>
</dbReference>
<dbReference type="Gene3D" id="1.10.10.580">
    <property type="entry name" value="Structural maintenance of chromosome 1. Chain E"/>
    <property type="match status" value="1"/>
</dbReference>
<dbReference type="InterPro" id="IPR036390">
    <property type="entry name" value="WH_DNA-bd_sf"/>
</dbReference>
<dbReference type="PANTHER" id="PTHR12585">
    <property type="entry name" value="SCC1 / RAD21 FAMILY MEMBER"/>
    <property type="match status" value="1"/>
</dbReference>
<dbReference type="GO" id="GO:0007062">
    <property type="term" value="P:sister chromatid cohesion"/>
    <property type="evidence" value="ECO:0007669"/>
    <property type="project" value="InterPro"/>
</dbReference>
<dbReference type="Pfam" id="PF04824">
    <property type="entry name" value="Rad21_Rec8"/>
    <property type="match status" value="1"/>
</dbReference>
<dbReference type="GO" id="GO:1990414">
    <property type="term" value="P:replication-born double-strand break repair via sister chromatid exchange"/>
    <property type="evidence" value="ECO:0007669"/>
    <property type="project" value="TreeGrafter"/>
</dbReference>
<name>A0A813F6B3_POLGL</name>
<feature type="non-terminal residue" evidence="3">
    <location>
        <position position="317"/>
    </location>
</feature>
<feature type="domain" description="Rad21/Rec8-like protein C-terminal eukaryotic" evidence="2">
    <location>
        <begin position="275"/>
        <end position="310"/>
    </location>
</feature>
<evidence type="ECO:0000259" key="2">
    <source>
        <dbReference type="Pfam" id="PF04824"/>
    </source>
</evidence>